<sequence length="62" mass="6558">MLAAMGAVALRGASAQVEVSGDMLRVRNAFGVEVWRSPAEFLTGLHPVTTTISRSARCPGAW</sequence>
<dbReference type="Proteomes" id="UP000239322">
    <property type="component" value="Unassembled WGS sequence"/>
</dbReference>
<reference evidence="1 2" key="1">
    <citation type="submission" date="2018-03" db="EMBL/GenBank/DDBJ databases">
        <title>Novel Streptomyces sp. from soil.</title>
        <authorList>
            <person name="Tan G.Y.A."/>
            <person name="Lee Z.Y."/>
        </authorList>
    </citation>
    <scope>NUCLEOTIDE SEQUENCE [LARGE SCALE GENOMIC DNA]</scope>
    <source>
        <strain evidence="1 2">ST5x</strain>
    </source>
</reference>
<proteinExistence type="predicted"/>
<protein>
    <submittedName>
        <fullName evidence="1">Uncharacterized protein</fullName>
    </submittedName>
</protein>
<evidence type="ECO:0000313" key="1">
    <source>
        <dbReference type="EMBL" id="PRH77586.1"/>
    </source>
</evidence>
<organism evidence="1 2">
    <name type="scientific">Streptomyces solincola</name>
    <dbReference type="NCBI Taxonomy" id="2100817"/>
    <lineage>
        <taxon>Bacteria</taxon>
        <taxon>Bacillati</taxon>
        <taxon>Actinomycetota</taxon>
        <taxon>Actinomycetes</taxon>
        <taxon>Kitasatosporales</taxon>
        <taxon>Streptomycetaceae</taxon>
        <taxon>Streptomyces</taxon>
    </lineage>
</organism>
<gene>
    <name evidence="1" type="ORF">C6N75_19455</name>
</gene>
<keyword evidence="2" id="KW-1185">Reference proteome</keyword>
<comment type="caution">
    <text evidence="1">The sequence shown here is derived from an EMBL/GenBank/DDBJ whole genome shotgun (WGS) entry which is preliminary data.</text>
</comment>
<dbReference type="AlphaFoldDB" id="A0A2S9PT34"/>
<dbReference type="EMBL" id="PVLV01000297">
    <property type="protein sequence ID" value="PRH77586.1"/>
    <property type="molecule type" value="Genomic_DNA"/>
</dbReference>
<name>A0A2S9PT34_9ACTN</name>
<dbReference type="RefSeq" id="WP_105870194.1">
    <property type="nucleotide sequence ID" value="NZ_PVLV01000297.1"/>
</dbReference>
<accession>A0A2S9PT34</accession>
<evidence type="ECO:0000313" key="2">
    <source>
        <dbReference type="Proteomes" id="UP000239322"/>
    </source>
</evidence>